<name>A0ABN7PTN0_TIMPD</name>
<evidence type="ECO:0000313" key="3">
    <source>
        <dbReference type="Proteomes" id="UP001153148"/>
    </source>
</evidence>
<organism evidence="2 3">
    <name type="scientific">Timema podura</name>
    <name type="common">Walking stick</name>
    <dbReference type="NCBI Taxonomy" id="61482"/>
    <lineage>
        <taxon>Eukaryota</taxon>
        <taxon>Metazoa</taxon>
        <taxon>Ecdysozoa</taxon>
        <taxon>Arthropoda</taxon>
        <taxon>Hexapoda</taxon>
        <taxon>Insecta</taxon>
        <taxon>Pterygota</taxon>
        <taxon>Neoptera</taxon>
        <taxon>Polyneoptera</taxon>
        <taxon>Phasmatodea</taxon>
        <taxon>Timematodea</taxon>
        <taxon>Timematoidea</taxon>
        <taxon>Timematidae</taxon>
        <taxon>Timema</taxon>
    </lineage>
</organism>
<feature type="non-terminal residue" evidence="2">
    <location>
        <position position="131"/>
    </location>
</feature>
<comment type="caution">
    <text evidence="2">The sequence shown here is derived from an EMBL/GenBank/DDBJ whole genome shotgun (WGS) entry which is preliminary data.</text>
</comment>
<gene>
    <name evidence="2" type="ORF">TPAB3V08_LOCUS15922</name>
</gene>
<reference evidence="2" key="1">
    <citation type="submission" date="2021-03" db="EMBL/GenBank/DDBJ databases">
        <authorList>
            <person name="Tran Van P."/>
        </authorList>
    </citation>
    <scope>NUCLEOTIDE SEQUENCE</scope>
</reference>
<accession>A0ABN7PTN0</accession>
<evidence type="ECO:0000313" key="2">
    <source>
        <dbReference type="EMBL" id="CAG2068979.1"/>
    </source>
</evidence>
<dbReference type="Proteomes" id="UP001153148">
    <property type="component" value="Unassembled WGS sequence"/>
</dbReference>
<keyword evidence="3" id="KW-1185">Reference proteome</keyword>
<protein>
    <submittedName>
        <fullName evidence="2">Uncharacterized protein</fullName>
    </submittedName>
</protein>
<feature type="region of interest" description="Disordered" evidence="1">
    <location>
        <begin position="57"/>
        <end position="131"/>
    </location>
</feature>
<proteinExistence type="predicted"/>
<feature type="compositionally biased region" description="Low complexity" evidence="1">
    <location>
        <begin position="63"/>
        <end position="73"/>
    </location>
</feature>
<evidence type="ECO:0000256" key="1">
    <source>
        <dbReference type="SAM" id="MobiDB-lite"/>
    </source>
</evidence>
<feature type="non-terminal residue" evidence="2">
    <location>
        <position position="1"/>
    </location>
</feature>
<sequence>AQICKVAVSTLSHDQMVDLLKTAMMVTVTVIPPMPDGAPRMGCSAQNCKYTASNYEGDYENLSTSSPEDGSSSPRKPQALVPGNHRRWYERNGSPPRSSNSSGYGTGSSSKSFTDSRFLPNPEVSTTRRRS</sequence>
<feature type="compositionally biased region" description="Low complexity" evidence="1">
    <location>
        <begin position="91"/>
        <end position="112"/>
    </location>
</feature>
<dbReference type="EMBL" id="CAJPIN010110284">
    <property type="protein sequence ID" value="CAG2068979.1"/>
    <property type="molecule type" value="Genomic_DNA"/>
</dbReference>